<feature type="region of interest" description="Disordered" evidence="1">
    <location>
        <begin position="307"/>
        <end position="344"/>
    </location>
</feature>
<reference evidence="2" key="1">
    <citation type="submission" date="2023-09" db="UniProtKB">
        <authorList>
            <consortium name="Ensembl"/>
        </authorList>
    </citation>
    <scope>IDENTIFICATION</scope>
</reference>
<dbReference type="GeneTree" id="ENSGT00940000170723"/>
<protein>
    <submittedName>
        <fullName evidence="2">Uncharacterized protein</fullName>
    </submittedName>
</protein>
<dbReference type="InterPro" id="IPR052679">
    <property type="entry name" value="Cell_Prolif_Regulator"/>
</dbReference>
<feature type="compositionally biased region" description="Polar residues" evidence="1">
    <location>
        <begin position="326"/>
        <end position="344"/>
    </location>
</feature>
<dbReference type="PANTHER" id="PTHR35079">
    <property type="entry name" value="LUNG ADENOMA SUSCEPTIBILITY PROTEIN 2"/>
    <property type="match status" value="1"/>
</dbReference>
<evidence type="ECO:0000313" key="2">
    <source>
        <dbReference type="Ensembl" id="ENSPNYP00000004896.1"/>
    </source>
</evidence>
<feature type="compositionally biased region" description="Basic and acidic residues" evidence="1">
    <location>
        <begin position="307"/>
        <end position="316"/>
    </location>
</feature>
<dbReference type="PANTHER" id="PTHR35079:SF1">
    <property type="entry name" value="LUNG ADENOMA SUSCEPTIBILITY PROTEIN 2"/>
    <property type="match status" value="1"/>
</dbReference>
<organism evidence="2">
    <name type="scientific">Pundamilia nyererei</name>
    <dbReference type="NCBI Taxonomy" id="303518"/>
    <lineage>
        <taxon>Eukaryota</taxon>
        <taxon>Metazoa</taxon>
        <taxon>Chordata</taxon>
        <taxon>Craniata</taxon>
        <taxon>Vertebrata</taxon>
        <taxon>Euteleostomi</taxon>
        <taxon>Actinopterygii</taxon>
        <taxon>Neopterygii</taxon>
        <taxon>Teleostei</taxon>
        <taxon>Neoteleostei</taxon>
        <taxon>Acanthomorphata</taxon>
        <taxon>Ovalentaria</taxon>
        <taxon>Cichlomorphae</taxon>
        <taxon>Cichliformes</taxon>
        <taxon>Cichlidae</taxon>
        <taxon>African cichlids</taxon>
        <taxon>Pseudocrenilabrinae</taxon>
        <taxon>Haplochromini</taxon>
        <taxon>Pundamilia</taxon>
    </lineage>
</organism>
<dbReference type="Ensembl" id="ENSPNYT00000005015.1">
    <property type="protein sequence ID" value="ENSPNYP00000004896.1"/>
    <property type="gene ID" value="ENSPNYG00000003797.1"/>
</dbReference>
<proteinExistence type="predicted"/>
<accession>A0A3B4F6Q5</accession>
<evidence type="ECO:0000256" key="1">
    <source>
        <dbReference type="SAM" id="MobiDB-lite"/>
    </source>
</evidence>
<name>A0A3B4F6Q5_9CICH</name>
<dbReference type="AlphaFoldDB" id="A0A3B4F6Q5"/>
<sequence>MEYSGPLGHSLSPESTVTSLLSSSGYLRSSLLPPQHDTSFRYKDRVGGITFHSRNGQNEEISLCYFICFWVLFWRLTERELDFLNLPVSPLHHRVNWDRHSMTTDELLSVPFDGSMPITHTTSYFLIFPLSTTPPMTTFHSFKLFSFLLLFLFFAKLVSDVCSHLSDNRIESLIQKADQVLNSLSRSSGQAESPADPGKTGIHSKEQELKAFSTSTGKTVVSEASVVCNIPLLFVLSQDLSHENSIWKQPGPVEALKQMLFRLQAVEAELQRQQQPPAALTLSDKACMFFLLRALHHLNRLKMLVEEPRQKHRATEEEKDDDEGRYSSSSVDRLVCSQQEPSRN</sequence>